<proteinExistence type="predicted"/>
<sequence length="75" mass="8480">MEIQLPEYPASAGPAAAKRVNTLRERSAAARATLQRELDRTVEAFDRAFEVTDRQRTVRDRIADAARANTQRVPR</sequence>
<evidence type="ECO:0000313" key="2">
    <source>
        <dbReference type="Proteomes" id="UP000323221"/>
    </source>
</evidence>
<dbReference type="OrthoDB" id="9934149at2"/>
<dbReference type="AlphaFoldDB" id="A0A5M8QJV2"/>
<gene>
    <name evidence="1" type="ORF">FQ330_03985</name>
</gene>
<evidence type="ECO:0000313" key="1">
    <source>
        <dbReference type="EMBL" id="KAA6434933.1"/>
    </source>
</evidence>
<dbReference type="Proteomes" id="UP000323221">
    <property type="component" value="Unassembled WGS sequence"/>
</dbReference>
<reference evidence="1 2" key="1">
    <citation type="submission" date="2019-08" db="EMBL/GenBank/DDBJ databases">
        <title>Agrococcus lahaulensis sp. nov., isolated from a cold desert of the Indian Himalayas.</title>
        <authorList>
            <person name="Qu J.H."/>
        </authorList>
    </citation>
    <scope>NUCLEOTIDE SEQUENCE [LARGE SCALE GENOMIC DNA]</scope>
    <source>
        <strain evidence="1 2">NS18</strain>
    </source>
</reference>
<dbReference type="EMBL" id="VOIR01000012">
    <property type="protein sequence ID" value="KAA6434933.1"/>
    <property type="molecule type" value="Genomic_DNA"/>
</dbReference>
<name>A0A5M8QJV2_9MICO</name>
<dbReference type="RefSeq" id="WP_146355467.1">
    <property type="nucleotide sequence ID" value="NZ_VOIR01000012.1"/>
</dbReference>
<keyword evidence="2" id="KW-1185">Reference proteome</keyword>
<organism evidence="1 2">
    <name type="scientific">Agrococcus sediminis</name>
    <dbReference type="NCBI Taxonomy" id="2599924"/>
    <lineage>
        <taxon>Bacteria</taxon>
        <taxon>Bacillati</taxon>
        <taxon>Actinomycetota</taxon>
        <taxon>Actinomycetes</taxon>
        <taxon>Micrococcales</taxon>
        <taxon>Microbacteriaceae</taxon>
        <taxon>Agrococcus</taxon>
    </lineage>
</organism>
<protein>
    <submittedName>
        <fullName evidence="1">Uncharacterized protein</fullName>
    </submittedName>
</protein>
<comment type="caution">
    <text evidence="1">The sequence shown here is derived from an EMBL/GenBank/DDBJ whole genome shotgun (WGS) entry which is preliminary data.</text>
</comment>
<accession>A0A5M8QJV2</accession>